<dbReference type="RefSeq" id="WP_088484852.1">
    <property type="nucleotide sequence ID" value="NZ_NISI01000009.1"/>
</dbReference>
<dbReference type="PRINTS" id="PR00344">
    <property type="entry name" value="BCTRLSENSOR"/>
</dbReference>
<proteinExistence type="predicted"/>
<dbReference type="SUPFAM" id="SSF47384">
    <property type="entry name" value="Homodimeric domain of signal transducing histidine kinase"/>
    <property type="match status" value="1"/>
</dbReference>
<dbReference type="Gene3D" id="3.40.50.2300">
    <property type="match status" value="1"/>
</dbReference>
<dbReference type="Pfam" id="PF00512">
    <property type="entry name" value="HisKA"/>
    <property type="match status" value="1"/>
</dbReference>
<dbReference type="SMART" id="SM00387">
    <property type="entry name" value="HATPase_c"/>
    <property type="match status" value="1"/>
</dbReference>
<dbReference type="Proteomes" id="UP000197446">
    <property type="component" value="Unassembled WGS sequence"/>
</dbReference>
<comment type="catalytic activity">
    <reaction evidence="1">
        <text>ATP + protein L-histidine = ADP + protein N-phospho-L-histidine.</text>
        <dbReference type="EC" id="2.7.13.3"/>
    </reaction>
</comment>
<dbReference type="SUPFAM" id="SSF55874">
    <property type="entry name" value="ATPase domain of HSP90 chaperone/DNA topoisomerase II/histidine kinase"/>
    <property type="match status" value="1"/>
</dbReference>
<dbReference type="InterPro" id="IPR011006">
    <property type="entry name" value="CheY-like_superfamily"/>
</dbReference>
<dbReference type="InterPro" id="IPR003594">
    <property type="entry name" value="HATPase_dom"/>
</dbReference>
<keyword evidence="9" id="KW-1185">Reference proteome</keyword>
<evidence type="ECO:0000313" key="9">
    <source>
        <dbReference type="Proteomes" id="UP000197446"/>
    </source>
</evidence>
<dbReference type="InterPro" id="IPR005467">
    <property type="entry name" value="His_kinase_dom"/>
</dbReference>
<dbReference type="EMBL" id="NISI01000009">
    <property type="protein sequence ID" value="OWR02331.1"/>
    <property type="molecule type" value="Genomic_DNA"/>
</dbReference>
<dbReference type="InterPro" id="IPR004358">
    <property type="entry name" value="Sig_transdc_His_kin-like_C"/>
</dbReference>
<dbReference type="InterPro" id="IPR036097">
    <property type="entry name" value="HisK_dim/P_sf"/>
</dbReference>
<name>A0A254N2C4_9BURK</name>
<evidence type="ECO:0000256" key="4">
    <source>
        <dbReference type="PROSITE-ProRule" id="PRU00169"/>
    </source>
</evidence>
<dbReference type="InterPro" id="IPR036890">
    <property type="entry name" value="HATPase_C_sf"/>
</dbReference>
<evidence type="ECO:0000259" key="6">
    <source>
        <dbReference type="PROSITE" id="PS50109"/>
    </source>
</evidence>
<evidence type="ECO:0000256" key="5">
    <source>
        <dbReference type="SAM" id="Coils"/>
    </source>
</evidence>
<keyword evidence="8" id="KW-0808">Transferase</keyword>
<dbReference type="SMART" id="SM00388">
    <property type="entry name" value="HisKA"/>
    <property type="match status" value="1"/>
</dbReference>
<dbReference type="InterPro" id="IPR001789">
    <property type="entry name" value="Sig_transdc_resp-reg_receiver"/>
</dbReference>
<dbReference type="Gene3D" id="3.30.565.10">
    <property type="entry name" value="Histidine kinase-like ATPase, C-terminal domain"/>
    <property type="match status" value="1"/>
</dbReference>
<dbReference type="Pfam" id="PF00072">
    <property type="entry name" value="Response_reg"/>
    <property type="match status" value="1"/>
</dbReference>
<dbReference type="PROSITE" id="PS50109">
    <property type="entry name" value="HIS_KIN"/>
    <property type="match status" value="1"/>
</dbReference>
<keyword evidence="8" id="KW-0418">Kinase</keyword>
<accession>A0A254N2C4</accession>
<gene>
    <name evidence="8" type="ORF">CDO81_19220</name>
</gene>
<feature type="domain" description="Response regulatory" evidence="7">
    <location>
        <begin position="11"/>
        <end position="128"/>
    </location>
</feature>
<feature type="modified residue" description="4-aspartylphosphate" evidence="4">
    <location>
        <position position="60"/>
    </location>
</feature>
<evidence type="ECO:0000256" key="2">
    <source>
        <dbReference type="ARBA" id="ARBA00012438"/>
    </source>
</evidence>
<dbReference type="GO" id="GO:0000155">
    <property type="term" value="F:phosphorelay sensor kinase activity"/>
    <property type="evidence" value="ECO:0007669"/>
    <property type="project" value="InterPro"/>
</dbReference>
<dbReference type="Pfam" id="PF02518">
    <property type="entry name" value="HATPase_c"/>
    <property type="match status" value="1"/>
</dbReference>
<organism evidence="8 9">
    <name type="scientific">Roseateles puraquae</name>
    <dbReference type="NCBI Taxonomy" id="431059"/>
    <lineage>
        <taxon>Bacteria</taxon>
        <taxon>Pseudomonadati</taxon>
        <taxon>Pseudomonadota</taxon>
        <taxon>Betaproteobacteria</taxon>
        <taxon>Burkholderiales</taxon>
        <taxon>Sphaerotilaceae</taxon>
        <taxon>Roseateles</taxon>
    </lineage>
</organism>
<evidence type="ECO:0000313" key="8">
    <source>
        <dbReference type="EMBL" id="OWR02331.1"/>
    </source>
</evidence>
<dbReference type="OrthoDB" id="9812260at2"/>
<dbReference type="EC" id="2.7.13.3" evidence="2"/>
<evidence type="ECO:0000256" key="3">
    <source>
        <dbReference type="ARBA" id="ARBA00022553"/>
    </source>
</evidence>
<evidence type="ECO:0000256" key="1">
    <source>
        <dbReference type="ARBA" id="ARBA00000085"/>
    </source>
</evidence>
<protein>
    <recommendedName>
        <fullName evidence="2">histidine kinase</fullName>
        <ecNumber evidence="2">2.7.13.3</ecNumber>
    </recommendedName>
</protein>
<reference evidence="8 9" key="1">
    <citation type="journal article" date="2007" name="Int. J. Syst. Evol. Microbiol.">
        <title>Description of Pelomonas aquatica sp. nov. and Pelomonas puraquae sp. nov., isolated from industrial and haemodialysis water.</title>
        <authorList>
            <person name="Gomila M."/>
            <person name="Bowien B."/>
            <person name="Falsen E."/>
            <person name="Moore E.R."/>
            <person name="Lalucat J."/>
        </authorList>
    </citation>
    <scope>NUCLEOTIDE SEQUENCE [LARGE SCALE GENOMIC DNA]</scope>
    <source>
        <strain evidence="8 9">CCUG 52769</strain>
    </source>
</reference>
<dbReference type="PANTHER" id="PTHR43547">
    <property type="entry name" value="TWO-COMPONENT HISTIDINE KINASE"/>
    <property type="match status" value="1"/>
</dbReference>
<dbReference type="AlphaFoldDB" id="A0A254N2C4"/>
<dbReference type="InterPro" id="IPR003661">
    <property type="entry name" value="HisK_dim/P_dom"/>
</dbReference>
<dbReference type="CDD" id="cd00082">
    <property type="entry name" value="HisKA"/>
    <property type="match status" value="1"/>
</dbReference>
<dbReference type="CDD" id="cd00075">
    <property type="entry name" value="HATPase"/>
    <property type="match status" value="1"/>
</dbReference>
<keyword evidence="5" id="KW-0175">Coiled coil</keyword>
<keyword evidence="3 4" id="KW-0597">Phosphoprotein</keyword>
<feature type="domain" description="Histidine kinase" evidence="6">
    <location>
        <begin position="178"/>
        <end position="397"/>
    </location>
</feature>
<dbReference type="SMART" id="SM00448">
    <property type="entry name" value="REC"/>
    <property type="match status" value="1"/>
</dbReference>
<dbReference type="PROSITE" id="PS50110">
    <property type="entry name" value="RESPONSE_REGULATORY"/>
    <property type="match status" value="1"/>
</dbReference>
<dbReference type="PANTHER" id="PTHR43547:SF2">
    <property type="entry name" value="HYBRID SIGNAL TRANSDUCTION HISTIDINE KINASE C"/>
    <property type="match status" value="1"/>
</dbReference>
<feature type="coiled-coil region" evidence="5">
    <location>
        <begin position="134"/>
        <end position="171"/>
    </location>
</feature>
<dbReference type="Gene3D" id="1.10.287.130">
    <property type="match status" value="1"/>
</dbReference>
<dbReference type="SUPFAM" id="SSF52172">
    <property type="entry name" value="CheY-like"/>
    <property type="match status" value="1"/>
</dbReference>
<evidence type="ECO:0000259" key="7">
    <source>
        <dbReference type="PROSITE" id="PS50110"/>
    </source>
</evidence>
<sequence length="403" mass="44894">MTEARTQELAKLLIVDDLPENLLALEALLRDDGLEIHAAQSGEAALSLLLEHEFALALLDVQMPEMSGFELAELIRGSSRTAHLPIVFVSAADHEPSYTFRGYENGAVDFLFKPLDALAVKSKVRVFTELYLKRRELRRQLIEVEAAHARQEQLLAELKQTQAELQRALRMRDEFMSMVSHELRTPLGVMTLDQSVRRDRLERGDLAYFSEERLRAMVARDARQLRSMTRLIDDMLDVSRIQHGKLSIRPSRTDLGELAQHIVDDYTVHFGQVPLHSRIEAGVVGDWDDSRISQVLVNLLSNALRYGEGRPVTVEVGATADGQARLAVTDQGRGISAHDQARIFEQFERGAAAGNSPGLGLGLFISRHFVRAHGGDIRLCSEPGRGACFEVLLPMSGQPQSSC</sequence>
<comment type="caution">
    <text evidence="8">The sequence shown here is derived from an EMBL/GenBank/DDBJ whole genome shotgun (WGS) entry which is preliminary data.</text>
</comment>